<evidence type="ECO:0000313" key="2">
    <source>
        <dbReference type="Proteomes" id="UP000176339"/>
    </source>
</evidence>
<dbReference type="InterPro" id="IPR010985">
    <property type="entry name" value="Ribbon_hlx_hlx"/>
</dbReference>
<sequence>MRRAIVNISMPEKLRQQMESAVKEGNYASTSEFIRHLLRLWKDQEILKDIRQSEKEYKQGKFKVLKSVKDLDRAKF</sequence>
<comment type="caution">
    <text evidence="1">The sequence shown here is derived from an EMBL/GenBank/DDBJ whole genome shotgun (WGS) entry which is preliminary data.</text>
</comment>
<dbReference type="InterPro" id="IPR013321">
    <property type="entry name" value="Arc_rbn_hlx_hlx"/>
</dbReference>
<evidence type="ECO:0000313" key="1">
    <source>
        <dbReference type="EMBL" id="OGE84255.1"/>
    </source>
</evidence>
<protein>
    <recommendedName>
        <fullName evidence="3">Ribbon-helix-helix protein CopG domain-containing protein</fullName>
    </recommendedName>
</protein>
<dbReference type="CDD" id="cd22231">
    <property type="entry name" value="RHH_NikR_HicB-like"/>
    <property type="match status" value="1"/>
</dbReference>
<accession>A0A1F5P343</accession>
<dbReference type="GO" id="GO:0006355">
    <property type="term" value="P:regulation of DNA-templated transcription"/>
    <property type="evidence" value="ECO:0007669"/>
    <property type="project" value="InterPro"/>
</dbReference>
<organism evidence="1 2">
    <name type="scientific">Candidatus Doudnabacteria bacterium RIFCSPHIGHO2_01_FULL_49_9</name>
    <dbReference type="NCBI Taxonomy" id="1817827"/>
    <lineage>
        <taxon>Bacteria</taxon>
        <taxon>Candidatus Doudnaibacteriota</taxon>
    </lineage>
</organism>
<dbReference type="InterPro" id="IPR022789">
    <property type="entry name" value="ParD"/>
</dbReference>
<gene>
    <name evidence="1" type="ORF">A2846_04690</name>
</gene>
<dbReference type="Proteomes" id="UP000176339">
    <property type="component" value="Unassembled WGS sequence"/>
</dbReference>
<evidence type="ECO:0008006" key="3">
    <source>
        <dbReference type="Google" id="ProtNLM"/>
    </source>
</evidence>
<dbReference type="Pfam" id="PF03693">
    <property type="entry name" value="ParD_antitoxin"/>
    <property type="match status" value="1"/>
</dbReference>
<dbReference type="Gene3D" id="1.10.1220.10">
    <property type="entry name" value="Met repressor-like"/>
    <property type="match status" value="1"/>
</dbReference>
<dbReference type="AlphaFoldDB" id="A0A1F5P343"/>
<dbReference type="SUPFAM" id="SSF47598">
    <property type="entry name" value="Ribbon-helix-helix"/>
    <property type="match status" value="1"/>
</dbReference>
<proteinExistence type="predicted"/>
<dbReference type="EMBL" id="MFEN01000021">
    <property type="protein sequence ID" value="OGE84255.1"/>
    <property type="molecule type" value="Genomic_DNA"/>
</dbReference>
<reference evidence="1 2" key="1">
    <citation type="journal article" date="2016" name="Nat. Commun.">
        <title>Thousands of microbial genomes shed light on interconnected biogeochemical processes in an aquifer system.</title>
        <authorList>
            <person name="Anantharaman K."/>
            <person name="Brown C.T."/>
            <person name="Hug L.A."/>
            <person name="Sharon I."/>
            <person name="Castelle C.J."/>
            <person name="Probst A.J."/>
            <person name="Thomas B.C."/>
            <person name="Singh A."/>
            <person name="Wilkins M.J."/>
            <person name="Karaoz U."/>
            <person name="Brodie E.L."/>
            <person name="Williams K.H."/>
            <person name="Hubbard S.S."/>
            <person name="Banfield J.F."/>
        </authorList>
    </citation>
    <scope>NUCLEOTIDE SEQUENCE [LARGE SCALE GENOMIC DNA]</scope>
</reference>
<name>A0A1F5P343_9BACT</name>